<evidence type="ECO:0000256" key="2">
    <source>
        <dbReference type="SAM" id="Phobius"/>
    </source>
</evidence>
<dbReference type="Proteomes" id="UP001318860">
    <property type="component" value="Unassembled WGS sequence"/>
</dbReference>
<keyword evidence="2" id="KW-0812">Transmembrane</keyword>
<feature type="transmembrane region" description="Helical" evidence="2">
    <location>
        <begin position="191"/>
        <end position="210"/>
    </location>
</feature>
<dbReference type="NCBIfam" id="TIGR01571">
    <property type="entry name" value="A_thal_Cys_rich"/>
    <property type="match status" value="1"/>
</dbReference>
<accession>A0ABR0V0U4</accession>
<comment type="caution">
    <text evidence="3">The sequence shown here is derived from an EMBL/GenBank/DDBJ whole genome shotgun (WGS) entry which is preliminary data.</text>
</comment>
<dbReference type="EMBL" id="JABTTQ020001863">
    <property type="protein sequence ID" value="KAK6127676.1"/>
    <property type="molecule type" value="Genomic_DNA"/>
</dbReference>
<reference evidence="3 4" key="1">
    <citation type="journal article" date="2021" name="Comput. Struct. Biotechnol. J.">
        <title>De novo genome assembly of the potent medicinal plant Rehmannia glutinosa using nanopore technology.</title>
        <authorList>
            <person name="Ma L."/>
            <person name="Dong C."/>
            <person name="Song C."/>
            <person name="Wang X."/>
            <person name="Zheng X."/>
            <person name="Niu Y."/>
            <person name="Chen S."/>
            <person name="Feng W."/>
        </authorList>
    </citation>
    <scope>NUCLEOTIDE SEQUENCE [LARGE SCALE GENOMIC DNA]</scope>
    <source>
        <strain evidence="3">DH-2019</strain>
    </source>
</reference>
<protein>
    <submittedName>
        <fullName evidence="3">Uncharacterized protein</fullName>
    </submittedName>
</protein>
<keyword evidence="2" id="KW-1133">Transmembrane helix</keyword>
<evidence type="ECO:0000313" key="3">
    <source>
        <dbReference type="EMBL" id="KAK6127676.1"/>
    </source>
</evidence>
<feature type="compositionally biased region" description="Low complexity" evidence="1">
    <location>
        <begin position="102"/>
        <end position="116"/>
    </location>
</feature>
<keyword evidence="2" id="KW-0472">Membrane</keyword>
<dbReference type="InterPro" id="IPR006461">
    <property type="entry name" value="PLAC_motif_containing"/>
</dbReference>
<evidence type="ECO:0000313" key="4">
    <source>
        <dbReference type="Proteomes" id="UP001318860"/>
    </source>
</evidence>
<gene>
    <name evidence="3" type="ORF">DH2020_038592</name>
</gene>
<organism evidence="3 4">
    <name type="scientific">Rehmannia glutinosa</name>
    <name type="common">Chinese foxglove</name>
    <dbReference type="NCBI Taxonomy" id="99300"/>
    <lineage>
        <taxon>Eukaryota</taxon>
        <taxon>Viridiplantae</taxon>
        <taxon>Streptophyta</taxon>
        <taxon>Embryophyta</taxon>
        <taxon>Tracheophyta</taxon>
        <taxon>Spermatophyta</taxon>
        <taxon>Magnoliopsida</taxon>
        <taxon>eudicotyledons</taxon>
        <taxon>Gunneridae</taxon>
        <taxon>Pentapetalae</taxon>
        <taxon>asterids</taxon>
        <taxon>lamiids</taxon>
        <taxon>Lamiales</taxon>
        <taxon>Orobanchaceae</taxon>
        <taxon>Rehmannieae</taxon>
        <taxon>Rehmannia</taxon>
    </lineage>
</organism>
<proteinExistence type="predicted"/>
<name>A0ABR0V0U4_REHGL</name>
<keyword evidence="4" id="KW-1185">Reference proteome</keyword>
<feature type="region of interest" description="Disordered" evidence="1">
    <location>
        <begin position="25"/>
        <end position="77"/>
    </location>
</feature>
<feature type="region of interest" description="Disordered" evidence="1">
    <location>
        <begin position="102"/>
        <end position="126"/>
    </location>
</feature>
<evidence type="ECO:0000256" key="1">
    <source>
        <dbReference type="SAM" id="MobiDB-lite"/>
    </source>
</evidence>
<dbReference type="Pfam" id="PF04749">
    <property type="entry name" value="PLAC8"/>
    <property type="match status" value="1"/>
</dbReference>
<dbReference type="PANTHER" id="PTHR15907">
    <property type="entry name" value="DUF614 FAMILY PROTEIN-RELATED"/>
    <property type="match status" value="1"/>
</dbReference>
<sequence>MGRVDTNANQYHQGLQFQEFHHHNQTPETIDDAPPHDDTQDLYDPPSDYQKPPQSDVLNNVKPRPQLVPNNEAQPFPPVETVQFPPIQTSNINDHHHGYFNQQQQQQQPGMQQGFGQPVGGIPVGTSSPSPFLHQQVIHNQLPTQAWKTDLFDCMRDPQNAIITLFFPCVTFGQIAEILDTGNTSCGTSGMLYGLIACCIAMPCIMSCTYRSKMRSRFGLIESPAPDWLVHCFCEHCALCQEYRELQERGVDPAIAVVVVRMVGECGQAATEAAIWYDTSNAPKDDVMISCQDQLLYNLKFHFFLSCFI</sequence>